<keyword evidence="2" id="KW-0449">Lipoprotein</keyword>
<accession>A0ABX7Q8Q2</accession>
<keyword evidence="1" id="KW-0732">Signal</keyword>
<evidence type="ECO:0000313" key="3">
    <source>
        <dbReference type="Proteomes" id="UP000663440"/>
    </source>
</evidence>
<dbReference type="Gene3D" id="1.25.40.390">
    <property type="match status" value="1"/>
</dbReference>
<dbReference type="RefSeq" id="WP_207294648.1">
    <property type="nucleotide sequence ID" value="NZ_CP071448.1"/>
</dbReference>
<dbReference type="PROSITE" id="PS51257">
    <property type="entry name" value="PROKAR_LIPOPROTEIN"/>
    <property type="match status" value="1"/>
</dbReference>
<sequence>MKNRLIILLSFITLFSSCSDDFGNMNQDTKNPTTTAPEYLFTNAEKFMMDQVTSTSVNFNVFRLFAQQWAEVQYPQETQYDLTGRTIPDRHWATYYRDVLKDFKEAKSLLNQQKANYTGAPEGLVVIDNKIAIIDILSSYCYGILVDTFGDVPYTEALDIDGHPQPKYDDAETIYRDLLTVLTAASHKLDQSAESYGDADLIYGGDTAKWAKFANSLRFRMAITMDDVDHAYASTQALAAQADGLILNSADGAYMPYATNTTNNNPLYLDLVASGRDDFIPANTFVNKLNALSDPRRAKYFTEYPAGSGQYKGGVYGTVNVYGDFSHITETIKDPVYPGVIFTYSEVEFLLAEAVERGIPVGGTAATHYTAAVTASLQDWGVAAADIATYLARTDVAYATATGTWKQKIGEQAWIAYYNRGFEAWTSYRRLDFPALVAPPVTFGDITEVPKRYSYPGIEQTLNAANLQAAVAKLGNNNVTTKLFWDKH</sequence>
<organism evidence="2 3">
    <name type="scientific">Flavobacterium endoglycinae</name>
    <dbReference type="NCBI Taxonomy" id="2816357"/>
    <lineage>
        <taxon>Bacteria</taxon>
        <taxon>Pseudomonadati</taxon>
        <taxon>Bacteroidota</taxon>
        <taxon>Flavobacteriia</taxon>
        <taxon>Flavobacteriales</taxon>
        <taxon>Flavobacteriaceae</taxon>
        <taxon>Flavobacterium</taxon>
    </lineage>
</organism>
<protein>
    <submittedName>
        <fullName evidence="2">SusD/RagB family nutrient-binding outer membrane lipoprotein</fullName>
    </submittedName>
</protein>
<name>A0ABX7Q8Q2_9FLAO</name>
<dbReference type="EMBL" id="CP071448">
    <property type="protein sequence ID" value="QSW87394.1"/>
    <property type="molecule type" value="Genomic_DNA"/>
</dbReference>
<keyword evidence="3" id="KW-1185">Reference proteome</keyword>
<dbReference type="Pfam" id="PF12771">
    <property type="entry name" value="SusD-like_2"/>
    <property type="match status" value="1"/>
</dbReference>
<dbReference type="Proteomes" id="UP000663440">
    <property type="component" value="Chromosome"/>
</dbReference>
<feature type="signal peptide" evidence="1">
    <location>
        <begin position="1"/>
        <end position="19"/>
    </location>
</feature>
<dbReference type="SUPFAM" id="SSF48452">
    <property type="entry name" value="TPR-like"/>
    <property type="match status" value="1"/>
</dbReference>
<dbReference type="InterPro" id="IPR041662">
    <property type="entry name" value="SusD-like_2"/>
</dbReference>
<evidence type="ECO:0000256" key="1">
    <source>
        <dbReference type="SAM" id="SignalP"/>
    </source>
</evidence>
<dbReference type="InterPro" id="IPR011990">
    <property type="entry name" value="TPR-like_helical_dom_sf"/>
</dbReference>
<proteinExistence type="predicted"/>
<gene>
    <name evidence="2" type="ORF">J0383_13970</name>
</gene>
<evidence type="ECO:0000313" key="2">
    <source>
        <dbReference type="EMBL" id="QSW87394.1"/>
    </source>
</evidence>
<reference evidence="2 3" key="1">
    <citation type="submission" date="2021-03" db="EMBL/GenBank/DDBJ databases">
        <title>Flavobacterium kribbensis sp. nov, an endophytic bacteria, isolated from soybean.</title>
        <authorList>
            <person name="Lee J."/>
            <person name="Seo J."/>
        </authorList>
    </citation>
    <scope>NUCLEOTIDE SEQUENCE [LARGE SCALE GENOMIC DNA]</scope>
    <source>
        <strain evidence="2 3">BB8</strain>
    </source>
</reference>
<feature type="chain" id="PRO_5046719807" evidence="1">
    <location>
        <begin position="20"/>
        <end position="488"/>
    </location>
</feature>